<dbReference type="Proteomes" id="UP001165101">
    <property type="component" value="Unassembled WGS sequence"/>
</dbReference>
<dbReference type="EMBL" id="BSXV01001255">
    <property type="protein sequence ID" value="GME92265.1"/>
    <property type="molecule type" value="Genomic_DNA"/>
</dbReference>
<accession>A0ACB5TNT0</accession>
<keyword evidence="2" id="KW-1185">Reference proteome</keyword>
<proteinExistence type="predicted"/>
<evidence type="ECO:0000313" key="1">
    <source>
        <dbReference type="EMBL" id="GME92265.1"/>
    </source>
</evidence>
<organism evidence="1 2">
    <name type="scientific">Candida boidinii</name>
    <name type="common">Yeast</name>
    <dbReference type="NCBI Taxonomy" id="5477"/>
    <lineage>
        <taxon>Eukaryota</taxon>
        <taxon>Fungi</taxon>
        <taxon>Dikarya</taxon>
        <taxon>Ascomycota</taxon>
        <taxon>Saccharomycotina</taxon>
        <taxon>Pichiomycetes</taxon>
        <taxon>Pichiales</taxon>
        <taxon>Pichiaceae</taxon>
        <taxon>Ogataea</taxon>
        <taxon>Ogataea/Candida clade</taxon>
    </lineage>
</organism>
<gene>
    <name evidence="1" type="ORF">Cboi01_000266300</name>
</gene>
<reference evidence="1" key="1">
    <citation type="submission" date="2023-04" db="EMBL/GenBank/DDBJ databases">
        <title>Candida boidinii NBRC 1967.</title>
        <authorList>
            <person name="Ichikawa N."/>
            <person name="Sato H."/>
            <person name="Tonouchi N."/>
        </authorList>
    </citation>
    <scope>NUCLEOTIDE SEQUENCE</scope>
    <source>
        <strain evidence="1">NBRC 1967</strain>
    </source>
</reference>
<name>A0ACB5TNT0_CANBO</name>
<sequence>MTNEINTEILNSTNSTNSANSTNFTSNNIEESIQSISESEGLNMNQVNKVVRRTYKDAIHCLNTLQSNFATIDAVRKSGNTKNEMLIPEMIEWTRRIGYKPCDLNKLNIIHVTGTKGKGSTCAFIQSILNQYKNVPISGDVLIPQSAAASVTSSPITQSATPATTPVTTTTNNDNIESPTHALRTSVPITKIGLYTSPHLKSVRERIMINGKPISEQLFAKYFFEIWDRLENSNSDETIFPNMSKGIKPAYFRYLTLLSFHTFIKENIDTAIYEVGVGGEYDSTNIFEHPTTTGVTALGIDHVVMLGNTIEEIAWNKSGIFKENSKAFTVEQPIEALTVLRERSIEKKVSSFKVVHIRNDIKQIKLGLAGEFQYQNASIAIEIVKAHLDTLGFKNLNIEEDELPEDFVKGLENASWPGRCQIIRENKDNSENNLNNNSEHDINWFIDGAHTKESIQSGSKWFCQVTNPNKKRVLLFNQQTRNVDVLISELYNQVYTNSNLKFDHAIFTTNITWSEGGYNDDLVSLNVSQESVDSLEVQKNMADIWNKLDKKSRKHIFHDIETSVNFIRSLEGPLDVFVCGSLHLVGGFLVVLDGKEVNSNSN</sequence>
<comment type="caution">
    <text evidence="1">The sequence shown here is derived from an EMBL/GenBank/DDBJ whole genome shotgun (WGS) entry which is preliminary data.</text>
</comment>
<evidence type="ECO:0000313" key="2">
    <source>
        <dbReference type="Proteomes" id="UP001165101"/>
    </source>
</evidence>
<protein>
    <submittedName>
        <fullName evidence="1">Unnamed protein product</fullName>
    </submittedName>
</protein>